<dbReference type="PROSITE" id="PS51462">
    <property type="entry name" value="NUDIX"/>
    <property type="match status" value="1"/>
</dbReference>
<evidence type="ECO:0000313" key="10">
    <source>
        <dbReference type="Proteomes" id="UP000694232"/>
    </source>
</evidence>
<dbReference type="SUPFAM" id="SSF55811">
    <property type="entry name" value="Nudix"/>
    <property type="match status" value="1"/>
</dbReference>
<dbReference type="PROSITE" id="PS00893">
    <property type="entry name" value="NUDIX_BOX"/>
    <property type="match status" value="1"/>
</dbReference>
<feature type="transmembrane region" description="Helical" evidence="6">
    <location>
        <begin position="241"/>
        <end position="263"/>
    </location>
</feature>
<feature type="transmembrane region" description="Helical" evidence="6">
    <location>
        <begin position="283"/>
        <end position="302"/>
    </location>
</feature>
<feature type="transmembrane region" description="Helical" evidence="6">
    <location>
        <begin position="422"/>
        <end position="442"/>
    </location>
</feature>
<dbReference type="InterPro" id="IPR020084">
    <property type="entry name" value="NUDIX_hydrolase_CS"/>
</dbReference>
<evidence type="ECO:0000256" key="2">
    <source>
        <dbReference type="ARBA" id="ARBA00005582"/>
    </source>
</evidence>
<gene>
    <name evidence="9" type="ORF">KNV97_10635</name>
</gene>
<name>A0A975YPM8_9VIBR</name>
<evidence type="ECO:0000256" key="5">
    <source>
        <dbReference type="ARBA" id="ARBA00022842"/>
    </source>
</evidence>
<dbReference type="AlphaFoldDB" id="A0A975YPM8"/>
<evidence type="ECO:0000256" key="6">
    <source>
        <dbReference type="SAM" id="Phobius"/>
    </source>
</evidence>
<sequence length="480" mass="52631">MNKRLSLLGITFILTLMTSMYSYAAPQAPADLKGALCLVRADDKVVLIDELITKQLSLPGGTITSGETPAEAAQRETWEETGLVVSVGQLLGYAGKAAVFDCVSDSDIITYQYINQWGGFELPVWYAPHYGIEVARAMLIQPQRVDTGNYRYPEEWPEIEKMFASATEQSINSVPDLIKAAPAISQYELGWISALQYSIAELSAPVSQFISRLILLGGAFASPAFGLLLFPLLYWQSGKAFCFKAFFSVAVTSLICLIAQQGFVLPRPYAYLPSLQLVESSGYGFPSLPIAVWVSLGILWLLDNEKLGWNKSSAALGVSALCLAFSLFYSGRAFMVDMIVGAMLGALVAWHIVRLNEKPNINVDKLLSSRRVWLGLTAVSAAVAFWWQMPVFGAWLVILALLTLIVMTVMPKMEEISLRQALLMSVVLLAGHYLVNYAATFVSSSGMLSLVIDLLRQPLLIGLFCLMVRTIKLRPAVKVA</sequence>
<evidence type="ECO:0000256" key="7">
    <source>
        <dbReference type="SAM" id="SignalP"/>
    </source>
</evidence>
<dbReference type="GO" id="GO:0016818">
    <property type="term" value="F:hydrolase activity, acting on acid anhydrides, in phosphorus-containing anhydrides"/>
    <property type="evidence" value="ECO:0007669"/>
    <property type="project" value="TreeGrafter"/>
</dbReference>
<dbReference type="CDD" id="cd02883">
    <property type="entry name" value="NUDIX_Hydrolase"/>
    <property type="match status" value="1"/>
</dbReference>
<dbReference type="InterPro" id="IPR036938">
    <property type="entry name" value="PAP2/HPO_sf"/>
</dbReference>
<dbReference type="Pfam" id="PF00293">
    <property type="entry name" value="NUDIX"/>
    <property type="match status" value="1"/>
</dbReference>
<evidence type="ECO:0000256" key="3">
    <source>
        <dbReference type="ARBA" id="ARBA00022723"/>
    </source>
</evidence>
<dbReference type="CDD" id="cd01610">
    <property type="entry name" value="PAP2_like"/>
    <property type="match status" value="1"/>
</dbReference>
<dbReference type="GO" id="GO:0046872">
    <property type="term" value="F:metal ion binding"/>
    <property type="evidence" value="ECO:0007669"/>
    <property type="project" value="UniProtKB-KW"/>
</dbReference>
<feature type="chain" id="PRO_5037861809" evidence="7">
    <location>
        <begin position="25"/>
        <end position="480"/>
    </location>
</feature>
<dbReference type="Gene3D" id="3.90.79.10">
    <property type="entry name" value="Nucleoside Triphosphate Pyrophosphohydrolase"/>
    <property type="match status" value="1"/>
</dbReference>
<feature type="transmembrane region" description="Helical" evidence="6">
    <location>
        <begin position="448"/>
        <end position="468"/>
    </location>
</feature>
<reference evidence="9" key="1">
    <citation type="submission" date="2021-06" db="EMBL/GenBank/DDBJ databases">
        <title>Vibrio nov. sp., novel gut bacterium isolated from Yellow Sea oyster.</title>
        <authorList>
            <person name="Muhammad N."/>
            <person name="Nguyen T.H."/>
            <person name="Lee Y.-J."/>
            <person name="Ko J."/>
            <person name="Kim S.-G."/>
        </authorList>
    </citation>
    <scope>NUCLEOTIDE SEQUENCE</scope>
    <source>
        <strain evidence="9">OG9-811</strain>
    </source>
</reference>
<dbReference type="GO" id="GO:0005737">
    <property type="term" value="C:cytoplasm"/>
    <property type="evidence" value="ECO:0007669"/>
    <property type="project" value="TreeGrafter"/>
</dbReference>
<feature type="transmembrane region" description="Helical" evidence="6">
    <location>
        <begin position="338"/>
        <end position="356"/>
    </location>
</feature>
<feature type="transmembrane region" description="Helical" evidence="6">
    <location>
        <begin position="314"/>
        <end position="332"/>
    </location>
</feature>
<keyword evidence="3" id="KW-0479">Metal-binding</keyword>
<evidence type="ECO:0000256" key="1">
    <source>
        <dbReference type="ARBA" id="ARBA00001946"/>
    </source>
</evidence>
<feature type="signal peptide" evidence="7">
    <location>
        <begin position="1"/>
        <end position="24"/>
    </location>
</feature>
<dbReference type="RefSeq" id="WP_136486338.1">
    <property type="nucleotide sequence ID" value="NZ_CP076643.1"/>
</dbReference>
<evidence type="ECO:0000259" key="8">
    <source>
        <dbReference type="PROSITE" id="PS51462"/>
    </source>
</evidence>
<evidence type="ECO:0000313" key="9">
    <source>
        <dbReference type="EMBL" id="QXO18690.1"/>
    </source>
</evidence>
<proteinExistence type="inferred from homology"/>
<dbReference type="Proteomes" id="UP000694232">
    <property type="component" value="Chromosome 1"/>
</dbReference>
<feature type="transmembrane region" description="Helical" evidence="6">
    <location>
        <begin position="368"/>
        <end position="387"/>
    </location>
</feature>
<keyword evidence="5" id="KW-0460">Magnesium</keyword>
<dbReference type="InterPro" id="IPR015797">
    <property type="entry name" value="NUDIX_hydrolase-like_dom_sf"/>
</dbReference>
<dbReference type="EMBL" id="CP076643">
    <property type="protein sequence ID" value="QXO18690.1"/>
    <property type="molecule type" value="Genomic_DNA"/>
</dbReference>
<dbReference type="KEGG" id="vos:KNV97_10635"/>
<dbReference type="InterPro" id="IPR000086">
    <property type="entry name" value="NUDIX_hydrolase_dom"/>
</dbReference>
<feature type="transmembrane region" description="Helical" evidence="6">
    <location>
        <begin position="393"/>
        <end position="410"/>
    </location>
</feature>
<protein>
    <submittedName>
        <fullName evidence="9">NUDIX domain-containing protein</fullName>
    </submittedName>
</protein>
<comment type="similarity">
    <text evidence="2">Belongs to the Nudix hydrolase family.</text>
</comment>
<keyword evidence="4" id="KW-0378">Hydrolase</keyword>
<feature type="transmembrane region" description="Helical" evidence="6">
    <location>
        <begin position="213"/>
        <end position="234"/>
    </location>
</feature>
<keyword evidence="10" id="KW-1185">Reference proteome</keyword>
<feature type="domain" description="Nudix hydrolase" evidence="8">
    <location>
        <begin position="30"/>
        <end position="193"/>
    </location>
</feature>
<comment type="cofactor">
    <cofactor evidence="1">
        <name>Mg(2+)</name>
        <dbReference type="ChEBI" id="CHEBI:18420"/>
    </cofactor>
</comment>
<keyword evidence="6" id="KW-0472">Membrane</keyword>
<dbReference type="PANTHER" id="PTHR43758:SF8">
    <property type="entry name" value="8-OXO-DGTP DIPHOSPHATASE YTKD-RELATED"/>
    <property type="match status" value="1"/>
</dbReference>
<accession>A0A975YPM8</accession>
<evidence type="ECO:0000256" key="4">
    <source>
        <dbReference type="ARBA" id="ARBA00022801"/>
    </source>
</evidence>
<keyword evidence="7" id="KW-0732">Signal</keyword>
<organism evidence="9 10">
    <name type="scientific">Vibrio ostreae</name>
    <dbReference type="NCBI Taxonomy" id="2841925"/>
    <lineage>
        <taxon>Bacteria</taxon>
        <taxon>Pseudomonadati</taxon>
        <taxon>Pseudomonadota</taxon>
        <taxon>Gammaproteobacteria</taxon>
        <taxon>Vibrionales</taxon>
        <taxon>Vibrionaceae</taxon>
        <taxon>Vibrio</taxon>
    </lineage>
</organism>
<dbReference type="PANTHER" id="PTHR43758">
    <property type="entry name" value="7,8-DIHYDRO-8-OXOGUANINE TRIPHOSPHATASE"/>
    <property type="match status" value="1"/>
</dbReference>
<keyword evidence="6" id="KW-0812">Transmembrane</keyword>
<keyword evidence="6" id="KW-1133">Transmembrane helix</keyword>
<dbReference type="SUPFAM" id="SSF48317">
    <property type="entry name" value="Acid phosphatase/Vanadium-dependent haloperoxidase"/>
    <property type="match status" value="1"/>
</dbReference>